<keyword evidence="2" id="KW-1185">Reference proteome</keyword>
<name>E4T4R6_PALPW</name>
<dbReference type="HOGENOM" id="CLU_063620_0_0_10"/>
<dbReference type="RefSeq" id="WP_013445079.1">
    <property type="nucleotide sequence ID" value="NC_014734.1"/>
</dbReference>
<reference evidence="1 2" key="2">
    <citation type="journal article" date="2011" name="Stand. Genomic Sci.">
        <title>Complete genome sequence of Paludibacter propionicigenes type strain (WB4).</title>
        <authorList>
            <person name="Gronow S."/>
            <person name="Munk C."/>
            <person name="Lapidus A."/>
            <person name="Nolan M."/>
            <person name="Lucas S."/>
            <person name="Hammon N."/>
            <person name="Deshpande S."/>
            <person name="Cheng J.F."/>
            <person name="Tapia R."/>
            <person name="Han C."/>
            <person name="Goodwin L."/>
            <person name="Pitluck S."/>
            <person name="Liolios K."/>
            <person name="Ivanova N."/>
            <person name="Mavromatis K."/>
            <person name="Mikhailova N."/>
            <person name="Pati A."/>
            <person name="Chen A."/>
            <person name="Palaniappan K."/>
            <person name="Land M."/>
            <person name="Hauser L."/>
            <person name="Chang Y.J."/>
            <person name="Jeffries C.D."/>
            <person name="Brambilla E."/>
            <person name="Rohde M."/>
            <person name="Goker M."/>
            <person name="Detter J.C."/>
            <person name="Woyke T."/>
            <person name="Bristow J."/>
            <person name="Eisen J.A."/>
            <person name="Markowitz V."/>
            <person name="Hugenholtz P."/>
            <person name="Kyrpides N.C."/>
            <person name="Klenk H.P."/>
        </authorList>
    </citation>
    <scope>NUCLEOTIDE SEQUENCE [LARGE SCALE GENOMIC DNA]</scope>
    <source>
        <strain evidence="2">DSM 17365 / JCM 13257 / WB4</strain>
    </source>
</reference>
<dbReference type="EMBL" id="CP002345">
    <property type="protein sequence ID" value="ADQ79710.1"/>
    <property type="molecule type" value="Genomic_DNA"/>
</dbReference>
<protein>
    <recommendedName>
        <fullName evidence="3">DUF1573 domain-containing protein</fullName>
    </recommendedName>
</protein>
<dbReference type="AlphaFoldDB" id="E4T4R6"/>
<dbReference type="OrthoDB" id="1449040at2"/>
<sequence>MRTIGNRVRCIIMLLLVLCIQSCDNKKNRAELVVKKWIQKEIQIPGNITFKSVGRDTVCSRIMKHRNIVLVYIDSLGCAACKLRLAEWKAFIETCQKMSYDVGFLFVVQSTNYKDLENKLLLDDFTYPIIYDYKGDFDRINSFPKEEEFRTLLLDRRHRVVLIGSPVRSHKMKQLFYKVISNGDFNEVRFRNIETYYLKETTVNLDKDSINLGKFSFKTSKHLIFKIRNVGNNPLLINTVNTSCGCTLAKYDKKPIPQGETTTVVLEYRPNSLGYFSKTADVMCNVPNGLVRLKISGEVVEK</sequence>
<proteinExistence type="predicted"/>
<evidence type="ECO:0000313" key="1">
    <source>
        <dbReference type="EMBL" id="ADQ79710.1"/>
    </source>
</evidence>
<dbReference type="KEGG" id="ppn:Palpr_1565"/>
<dbReference type="eggNOG" id="ENOG502ZMZD">
    <property type="taxonomic scope" value="Bacteria"/>
</dbReference>
<dbReference type="Pfam" id="PF07610">
    <property type="entry name" value="DUF1573"/>
    <property type="match status" value="1"/>
</dbReference>
<dbReference type="InterPro" id="IPR011467">
    <property type="entry name" value="DUF1573"/>
</dbReference>
<gene>
    <name evidence="1" type="ordered locus">Palpr_1565</name>
</gene>
<dbReference type="Proteomes" id="UP000008718">
    <property type="component" value="Chromosome"/>
</dbReference>
<reference key="1">
    <citation type="submission" date="2010-11" db="EMBL/GenBank/DDBJ databases">
        <title>The complete genome of Paludibacter propionicigenes DSM 17365.</title>
        <authorList>
            <consortium name="US DOE Joint Genome Institute (JGI-PGF)"/>
            <person name="Lucas S."/>
            <person name="Copeland A."/>
            <person name="Lapidus A."/>
            <person name="Bruce D."/>
            <person name="Goodwin L."/>
            <person name="Pitluck S."/>
            <person name="Kyrpides N."/>
            <person name="Mavromatis K."/>
            <person name="Ivanova N."/>
            <person name="Munk A.C."/>
            <person name="Brettin T."/>
            <person name="Detter J.C."/>
            <person name="Han C."/>
            <person name="Tapia R."/>
            <person name="Land M."/>
            <person name="Hauser L."/>
            <person name="Markowitz V."/>
            <person name="Cheng J.-F."/>
            <person name="Hugenholtz P."/>
            <person name="Woyke T."/>
            <person name="Wu D."/>
            <person name="Gronow S."/>
            <person name="Wellnitz S."/>
            <person name="Brambilla E."/>
            <person name="Klenk H.-P."/>
            <person name="Eisen J.A."/>
        </authorList>
    </citation>
    <scope>NUCLEOTIDE SEQUENCE</scope>
    <source>
        <strain>WB4</strain>
    </source>
</reference>
<organism evidence="1 2">
    <name type="scientific">Paludibacter propionicigenes (strain DSM 17365 / JCM 13257 / WB4)</name>
    <dbReference type="NCBI Taxonomy" id="694427"/>
    <lineage>
        <taxon>Bacteria</taxon>
        <taxon>Pseudomonadati</taxon>
        <taxon>Bacteroidota</taxon>
        <taxon>Bacteroidia</taxon>
        <taxon>Bacteroidales</taxon>
        <taxon>Paludibacteraceae</taxon>
        <taxon>Paludibacter</taxon>
    </lineage>
</organism>
<dbReference type="PANTHER" id="PTHR37833">
    <property type="entry name" value="LIPOPROTEIN-RELATED"/>
    <property type="match status" value="1"/>
</dbReference>
<dbReference type="PANTHER" id="PTHR37833:SF1">
    <property type="entry name" value="SIGNAL PEPTIDE PROTEIN"/>
    <property type="match status" value="1"/>
</dbReference>
<evidence type="ECO:0008006" key="3">
    <source>
        <dbReference type="Google" id="ProtNLM"/>
    </source>
</evidence>
<dbReference type="InterPro" id="IPR013783">
    <property type="entry name" value="Ig-like_fold"/>
</dbReference>
<evidence type="ECO:0000313" key="2">
    <source>
        <dbReference type="Proteomes" id="UP000008718"/>
    </source>
</evidence>
<dbReference type="Gene3D" id="2.60.40.10">
    <property type="entry name" value="Immunoglobulins"/>
    <property type="match status" value="1"/>
</dbReference>
<dbReference type="STRING" id="694427.Palpr_1565"/>
<accession>E4T4R6</accession>